<dbReference type="STRING" id="1037660.A0A066VWV7"/>
<organism evidence="2 3">
    <name type="scientific">Tilletiaria anomala (strain ATCC 24038 / CBS 436.72 / UBC 951)</name>
    <dbReference type="NCBI Taxonomy" id="1037660"/>
    <lineage>
        <taxon>Eukaryota</taxon>
        <taxon>Fungi</taxon>
        <taxon>Dikarya</taxon>
        <taxon>Basidiomycota</taxon>
        <taxon>Ustilaginomycotina</taxon>
        <taxon>Exobasidiomycetes</taxon>
        <taxon>Georgefischeriales</taxon>
        <taxon>Tilletiariaceae</taxon>
        <taxon>Tilletiaria</taxon>
    </lineage>
</organism>
<proteinExistence type="predicted"/>
<dbReference type="PANTHER" id="PTHR13282">
    <property type="entry name" value="PROTEIN FAM32A"/>
    <property type="match status" value="1"/>
</dbReference>
<comment type="caution">
    <text evidence="2">The sequence shown here is derived from an EMBL/GenBank/DDBJ whole genome shotgun (WGS) entry which is preliminary data.</text>
</comment>
<dbReference type="OrthoDB" id="205403at2759"/>
<dbReference type="EMBL" id="JMSN01000038">
    <property type="protein sequence ID" value="KDN45956.1"/>
    <property type="molecule type" value="Genomic_DNA"/>
</dbReference>
<dbReference type="Pfam" id="PF08555">
    <property type="entry name" value="FAM32A"/>
    <property type="match status" value="1"/>
</dbReference>
<dbReference type="RefSeq" id="XP_013243394.1">
    <property type="nucleotide sequence ID" value="XM_013387940.1"/>
</dbReference>
<dbReference type="Proteomes" id="UP000027361">
    <property type="component" value="Unassembled WGS sequence"/>
</dbReference>
<dbReference type="FunCoup" id="A0A066VWV7">
    <property type="interactions" value="110"/>
</dbReference>
<keyword evidence="3" id="KW-1185">Reference proteome</keyword>
<dbReference type="OMA" id="QLSEHHD"/>
<dbReference type="AlphaFoldDB" id="A0A066VWV7"/>
<sequence length="136" mass="15002">MPADDLYAVPSGGSLKFKGSPSKKKKKSKSSTSKSAREGPWKTSSATLKSKGKQAANDEDANEVDLEPVDEQDHGSSSSWPTMTEAERRFEEIQRKRMADKVSKEARKSHKERVDQFNGHLASLTEHFDLPKVGPG</sequence>
<dbReference type="InterPro" id="IPR013865">
    <property type="entry name" value="FAM32A"/>
</dbReference>
<protein>
    <submittedName>
        <fullName evidence="2">DUF1754-domain-containing protein</fullName>
    </submittedName>
</protein>
<dbReference type="InParanoid" id="A0A066VWV7"/>
<feature type="region of interest" description="Disordered" evidence="1">
    <location>
        <begin position="1"/>
        <end position="89"/>
    </location>
</feature>
<feature type="compositionally biased region" description="Acidic residues" evidence="1">
    <location>
        <begin position="57"/>
        <end position="70"/>
    </location>
</feature>
<evidence type="ECO:0000256" key="1">
    <source>
        <dbReference type="SAM" id="MobiDB-lite"/>
    </source>
</evidence>
<dbReference type="GeneID" id="25264400"/>
<evidence type="ECO:0000313" key="2">
    <source>
        <dbReference type="EMBL" id="KDN45956.1"/>
    </source>
</evidence>
<dbReference type="HOGENOM" id="CLU_098435_1_1_1"/>
<feature type="compositionally biased region" description="Low complexity" evidence="1">
    <location>
        <begin position="11"/>
        <end position="20"/>
    </location>
</feature>
<gene>
    <name evidence="2" type="ORF">K437DRAFT_256371</name>
</gene>
<name>A0A066VWV7_TILAU</name>
<dbReference type="GO" id="GO:0005730">
    <property type="term" value="C:nucleolus"/>
    <property type="evidence" value="ECO:0007669"/>
    <property type="project" value="TreeGrafter"/>
</dbReference>
<reference evidence="2 3" key="1">
    <citation type="submission" date="2014-05" db="EMBL/GenBank/DDBJ databases">
        <title>Draft genome sequence of a rare smut relative, Tilletiaria anomala UBC 951.</title>
        <authorList>
            <consortium name="DOE Joint Genome Institute"/>
            <person name="Toome M."/>
            <person name="Kuo A."/>
            <person name="Henrissat B."/>
            <person name="Lipzen A."/>
            <person name="Tritt A."/>
            <person name="Yoshinaga Y."/>
            <person name="Zane M."/>
            <person name="Barry K."/>
            <person name="Grigoriev I.V."/>
            <person name="Spatafora J.W."/>
            <person name="Aimea M.C."/>
        </authorList>
    </citation>
    <scope>NUCLEOTIDE SEQUENCE [LARGE SCALE GENOMIC DNA]</scope>
    <source>
        <strain evidence="2 3">UBC 951</strain>
    </source>
</reference>
<accession>A0A066VWV7</accession>
<evidence type="ECO:0000313" key="3">
    <source>
        <dbReference type="Proteomes" id="UP000027361"/>
    </source>
</evidence>
<dbReference type="PANTHER" id="PTHR13282:SF6">
    <property type="entry name" value="PROTEIN FAM32A"/>
    <property type="match status" value="1"/>
</dbReference>